<sequence>MKWFLGILTVGLMILAGGYFLYSGYYSTEDYYVKITTDPKVVKEKTSDGYTYINYNYDVTGYDKDGKPKNLKLSSQEKMQKGQYYIIHWEDRREIISSKEKASEKQIDQDILHKLNNQSQ</sequence>
<dbReference type="InterPro" id="IPR006542">
    <property type="entry name" value="DUF1093"/>
</dbReference>
<protein>
    <recommendedName>
        <fullName evidence="4">YxeA family protein</fullName>
    </recommendedName>
</protein>
<reference evidence="2 3" key="1">
    <citation type="journal article" date="2016" name="Front. Microbiol.">
        <title>High-Level Heat Resistance of Spores of Bacillus amyloliquefaciens and Bacillus licheniformis Results from the Presence of a spoVA Operon in a Tn1546 Transposon.</title>
        <authorList>
            <person name="Berendsen E.M."/>
            <person name="Koning R.A."/>
            <person name="Boekhorst J."/>
            <person name="de Jong A."/>
            <person name="Kuipers O.P."/>
            <person name="Wells-Bennik M.H."/>
        </authorList>
    </citation>
    <scope>NUCLEOTIDE SEQUENCE [LARGE SCALE GENOMIC DNA]</scope>
    <source>
        <strain evidence="2 3">B4121</strain>
    </source>
</reference>
<evidence type="ECO:0008006" key="4">
    <source>
        <dbReference type="Google" id="ProtNLM"/>
    </source>
</evidence>
<name>A0A7Z0WUI2_9BACI</name>
<comment type="caution">
    <text evidence="2">The sequence shown here is derived from an EMBL/GenBank/DDBJ whole genome shotgun (WGS) entry which is preliminary data.</text>
</comment>
<dbReference type="PANTHER" id="PTHR36433">
    <property type="entry name" value="HYPOTHETICAL CYTOSOLIC PROTEIN"/>
    <property type="match status" value="1"/>
</dbReference>
<dbReference type="Gene3D" id="2.40.50.480">
    <property type="match status" value="1"/>
</dbReference>
<dbReference type="RefSeq" id="WP_075213278.1">
    <property type="nucleotide sequence ID" value="NZ_CAOJBS010000001.1"/>
</dbReference>
<organism evidence="2 3">
    <name type="scientific">Bacillus paralicheniformis</name>
    <dbReference type="NCBI Taxonomy" id="1648923"/>
    <lineage>
        <taxon>Bacteria</taxon>
        <taxon>Bacillati</taxon>
        <taxon>Bacillota</taxon>
        <taxon>Bacilli</taxon>
        <taxon>Bacillales</taxon>
        <taxon>Bacillaceae</taxon>
        <taxon>Bacillus</taxon>
    </lineage>
</organism>
<dbReference type="PANTHER" id="PTHR36433:SF2">
    <property type="entry name" value="YXEA FAMILY PROTEIN"/>
    <property type="match status" value="1"/>
</dbReference>
<evidence type="ECO:0000313" key="3">
    <source>
        <dbReference type="Proteomes" id="UP000185604"/>
    </source>
</evidence>
<dbReference type="SUPFAM" id="SSF159121">
    <property type="entry name" value="BC4932-like"/>
    <property type="match status" value="1"/>
</dbReference>
<evidence type="ECO:0000256" key="1">
    <source>
        <dbReference type="SAM" id="MobiDB-lite"/>
    </source>
</evidence>
<feature type="compositionally biased region" description="Basic and acidic residues" evidence="1">
    <location>
        <begin position="100"/>
        <end position="113"/>
    </location>
</feature>
<gene>
    <name evidence="2" type="ORF">B4121_4408</name>
</gene>
<proteinExistence type="predicted"/>
<dbReference type="Proteomes" id="UP000185604">
    <property type="component" value="Unassembled WGS sequence"/>
</dbReference>
<dbReference type="Pfam" id="PF06486">
    <property type="entry name" value="DUF1093"/>
    <property type="match status" value="1"/>
</dbReference>
<accession>A0A7Z0WUI2</accession>
<dbReference type="AlphaFoldDB" id="A0A7Z0WUI2"/>
<dbReference type="EMBL" id="LKPO01000026">
    <property type="protein sequence ID" value="OLF87956.1"/>
    <property type="molecule type" value="Genomic_DNA"/>
</dbReference>
<feature type="region of interest" description="Disordered" evidence="1">
    <location>
        <begin position="100"/>
        <end position="120"/>
    </location>
</feature>
<dbReference type="NCBIfam" id="TIGR01655">
    <property type="entry name" value="yxeA_fam"/>
    <property type="match status" value="1"/>
</dbReference>
<dbReference type="InterPro" id="IPR036166">
    <property type="entry name" value="YxeA-like_sf"/>
</dbReference>
<evidence type="ECO:0000313" key="2">
    <source>
        <dbReference type="EMBL" id="OLF87956.1"/>
    </source>
</evidence>